<dbReference type="Gene3D" id="1.25.40.20">
    <property type="entry name" value="Ankyrin repeat-containing domain"/>
    <property type="match status" value="1"/>
</dbReference>
<gene>
    <name evidence="1" type="ORF">Lste_1817</name>
</gene>
<proteinExistence type="predicted"/>
<dbReference type="AlphaFoldDB" id="A0A0W0ZIU1"/>
<sequence length="533" mass="61572">MLGIFNFFFQKLSSPDSEPATKDVLMEKVEEIKDILIKRDGTINEEGMNQYIESHQDIDAPYDNPQSKFRKQTLLCAAITHDEISPHTKIRLACYLIHKGALVTRMGAKIEKIDPKHDELIEIALEEKNYEAAYLLLREGRNPFGSFYDFYAGKNLIDVALDNKDEEMLSWILKNAPSLFSKLKTDKFNEYYKRIIQVFPNFEHSENYSILKQCAEERIDHLFTQLGLIQGEDMALILAAKMSKKTYQNSVFVIKKEDQLTSLIEQIKKILENETSERIIRFRIAYYGGHGCFGEFEIDKTTNPPTVRYAHIDPFPQLIKYNVLITNDFVSEISPLAHIEIGESDLMMQKGASCTYFSLDGGMLLATPGRDYVPNVMEHMKKYGKKMEHPFKENHVSYVRCPTLPARMMMGLHYIDDDTTIQPQRRGLNSLIFNSQEKNTIVNKKRETAETAVRKDLQSHFSTSNQTVTRTWNLRIERKMKQYGKAVHDFIRENNINVLDASFSSLLDQYRMKGLVKFCEGKVILSPSTVMQI</sequence>
<dbReference type="InterPro" id="IPR036770">
    <property type="entry name" value="Ankyrin_rpt-contain_sf"/>
</dbReference>
<evidence type="ECO:0000313" key="2">
    <source>
        <dbReference type="Proteomes" id="UP000054926"/>
    </source>
</evidence>
<evidence type="ECO:0000313" key="1">
    <source>
        <dbReference type="EMBL" id="KTD68659.1"/>
    </source>
</evidence>
<organism evidence="1 2">
    <name type="scientific">Legionella steelei</name>
    <dbReference type="NCBI Taxonomy" id="947033"/>
    <lineage>
        <taxon>Bacteria</taxon>
        <taxon>Pseudomonadati</taxon>
        <taxon>Pseudomonadota</taxon>
        <taxon>Gammaproteobacteria</taxon>
        <taxon>Legionellales</taxon>
        <taxon>Legionellaceae</taxon>
        <taxon>Legionella</taxon>
    </lineage>
</organism>
<keyword evidence="2" id="KW-1185">Reference proteome</keyword>
<name>A0A0W0ZIU1_9GAMM</name>
<dbReference type="STRING" id="947033.Lste_1817"/>
<comment type="caution">
    <text evidence="1">The sequence shown here is derived from an EMBL/GenBank/DDBJ whole genome shotgun (WGS) entry which is preliminary data.</text>
</comment>
<dbReference type="Proteomes" id="UP000054926">
    <property type="component" value="Unassembled WGS sequence"/>
</dbReference>
<accession>A0A0W0ZIU1</accession>
<protein>
    <submittedName>
        <fullName evidence="1">Uncharacterized protein</fullName>
    </submittedName>
</protein>
<dbReference type="RefSeq" id="WP_058510733.1">
    <property type="nucleotide sequence ID" value="NZ_LNYY01000019.1"/>
</dbReference>
<dbReference type="EMBL" id="LNYY01000019">
    <property type="protein sequence ID" value="KTD68659.1"/>
    <property type="molecule type" value="Genomic_DNA"/>
</dbReference>
<reference evidence="1 2" key="1">
    <citation type="submission" date="2015-11" db="EMBL/GenBank/DDBJ databases">
        <title>Genomic analysis of 38 Legionella species identifies large and diverse effector repertoires.</title>
        <authorList>
            <person name="Burstein D."/>
            <person name="Amaro F."/>
            <person name="Zusman T."/>
            <person name="Lifshitz Z."/>
            <person name="Cohen O."/>
            <person name="Gilbert J.A."/>
            <person name="Pupko T."/>
            <person name="Shuman H.A."/>
            <person name="Segal G."/>
        </authorList>
    </citation>
    <scope>NUCLEOTIDE SEQUENCE [LARGE SCALE GENOMIC DNA]</scope>
    <source>
        <strain evidence="1 2">IMVS3376</strain>
    </source>
</reference>
<dbReference type="PATRIC" id="fig|947033.5.peg.1925"/>
<dbReference type="OrthoDB" id="5652042at2"/>